<reference evidence="2 3" key="2">
    <citation type="submission" date="2020-03" db="EMBL/GenBank/DDBJ databases">
        <authorList>
            <person name="Ichikawa N."/>
            <person name="Kimura A."/>
            <person name="Kitahashi Y."/>
            <person name="Uohara A."/>
        </authorList>
    </citation>
    <scope>NUCLEOTIDE SEQUENCE [LARGE SCALE GENOMIC DNA]</scope>
    <source>
        <strain evidence="2 3">NBRC 105367</strain>
    </source>
</reference>
<evidence type="ECO:0000313" key="2">
    <source>
        <dbReference type="EMBL" id="BCB85756.1"/>
    </source>
</evidence>
<evidence type="ECO:0000313" key="3">
    <source>
        <dbReference type="Proteomes" id="UP000503011"/>
    </source>
</evidence>
<accession>A0A6F8YI43</accession>
<sequence length="173" mass="18192">MLIAVPLLLLVGLAACGRNGQEGPGVATVGNNASASASPDPSAPAADEEERRRQFTDCMRAEGVPMDDFKPGGGGVAIRADKGEMQGAMEKCRKYLPNGGEPPKLSPEDIDRMREYARCMRENGVPDFPDPDPENGGIAIAAGSANGKAKNEIGKADEKCRDKLPQIQKGDGK</sequence>
<keyword evidence="3" id="KW-1185">Reference proteome</keyword>
<dbReference type="EMBL" id="AP022871">
    <property type="protein sequence ID" value="BCB85756.1"/>
    <property type="molecule type" value="Genomic_DNA"/>
</dbReference>
<dbReference type="Proteomes" id="UP000503011">
    <property type="component" value="Chromosome"/>
</dbReference>
<proteinExistence type="predicted"/>
<name>A0A6F8YI43_9ACTN</name>
<gene>
    <name evidence="2" type="ORF">Psuf_030690</name>
</gene>
<feature type="region of interest" description="Disordered" evidence="1">
    <location>
        <begin position="143"/>
        <end position="173"/>
    </location>
</feature>
<evidence type="ECO:0000256" key="1">
    <source>
        <dbReference type="SAM" id="MobiDB-lite"/>
    </source>
</evidence>
<dbReference type="KEGG" id="psuu:Psuf_030690"/>
<feature type="compositionally biased region" description="Low complexity" evidence="1">
    <location>
        <begin position="33"/>
        <end position="45"/>
    </location>
</feature>
<dbReference type="AlphaFoldDB" id="A0A6F8YI43"/>
<feature type="region of interest" description="Disordered" evidence="1">
    <location>
        <begin position="26"/>
        <end position="54"/>
    </location>
</feature>
<feature type="compositionally biased region" description="Basic and acidic residues" evidence="1">
    <location>
        <begin position="149"/>
        <end position="173"/>
    </location>
</feature>
<reference evidence="2 3" key="1">
    <citation type="submission" date="2020-03" db="EMBL/GenBank/DDBJ databases">
        <title>Whole genome shotgun sequence of Phytohabitans suffuscus NBRC 105367.</title>
        <authorList>
            <person name="Komaki H."/>
            <person name="Tamura T."/>
        </authorList>
    </citation>
    <scope>NUCLEOTIDE SEQUENCE [LARGE SCALE GENOMIC DNA]</scope>
    <source>
        <strain evidence="2 3">NBRC 105367</strain>
    </source>
</reference>
<protein>
    <submittedName>
        <fullName evidence="2">Uncharacterized protein</fullName>
    </submittedName>
</protein>
<organism evidence="2 3">
    <name type="scientific">Phytohabitans suffuscus</name>
    <dbReference type="NCBI Taxonomy" id="624315"/>
    <lineage>
        <taxon>Bacteria</taxon>
        <taxon>Bacillati</taxon>
        <taxon>Actinomycetota</taxon>
        <taxon>Actinomycetes</taxon>
        <taxon>Micromonosporales</taxon>
        <taxon>Micromonosporaceae</taxon>
    </lineage>
</organism>